<dbReference type="Gene3D" id="3.40.30.10">
    <property type="entry name" value="Glutaredoxin"/>
    <property type="match status" value="1"/>
</dbReference>
<dbReference type="PANTHER" id="PTHR44051:SF8">
    <property type="entry name" value="GLUTATHIONE S-TRANSFERASE GSTA"/>
    <property type="match status" value="1"/>
</dbReference>
<name>A0ABW3TAW5_9RHOB</name>
<feature type="domain" description="GST C-terminal" evidence="2">
    <location>
        <begin position="91"/>
        <end position="231"/>
    </location>
</feature>
<evidence type="ECO:0000313" key="4">
    <source>
        <dbReference type="Proteomes" id="UP001597151"/>
    </source>
</evidence>
<dbReference type="InterPro" id="IPR036282">
    <property type="entry name" value="Glutathione-S-Trfase_C_sf"/>
</dbReference>
<dbReference type="Pfam" id="PF13409">
    <property type="entry name" value="GST_N_2"/>
    <property type="match status" value="1"/>
</dbReference>
<dbReference type="CDD" id="cd03188">
    <property type="entry name" value="GST_C_Beta"/>
    <property type="match status" value="1"/>
</dbReference>
<dbReference type="SUPFAM" id="SSF52833">
    <property type="entry name" value="Thioredoxin-like"/>
    <property type="match status" value="1"/>
</dbReference>
<protein>
    <submittedName>
        <fullName evidence="3">Glutathione S-transferase family protein</fullName>
    </submittedName>
</protein>
<dbReference type="InterPro" id="IPR004045">
    <property type="entry name" value="Glutathione_S-Trfase_N"/>
</dbReference>
<dbReference type="Proteomes" id="UP001597151">
    <property type="component" value="Unassembled WGS sequence"/>
</dbReference>
<organism evidence="3 4">
    <name type="scientific">Seohaeicola saemankumensis</name>
    <dbReference type="NCBI Taxonomy" id="481181"/>
    <lineage>
        <taxon>Bacteria</taxon>
        <taxon>Pseudomonadati</taxon>
        <taxon>Pseudomonadota</taxon>
        <taxon>Alphaproteobacteria</taxon>
        <taxon>Rhodobacterales</taxon>
        <taxon>Roseobacteraceae</taxon>
        <taxon>Seohaeicola</taxon>
    </lineage>
</organism>
<dbReference type="SUPFAM" id="SSF47616">
    <property type="entry name" value="GST C-terminal domain-like"/>
    <property type="match status" value="1"/>
</dbReference>
<dbReference type="InterPro" id="IPR010987">
    <property type="entry name" value="Glutathione-S-Trfase_C-like"/>
</dbReference>
<evidence type="ECO:0000259" key="2">
    <source>
        <dbReference type="PROSITE" id="PS50405"/>
    </source>
</evidence>
<dbReference type="Gene3D" id="1.20.1050.10">
    <property type="match status" value="1"/>
</dbReference>
<reference evidence="4" key="1">
    <citation type="journal article" date="2019" name="Int. J. Syst. Evol. Microbiol.">
        <title>The Global Catalogue of Microorganisms (GCM) 10K type strain sequencing project: providing services to taxonomists for standard genome sequencing and annotation.</title>
        <authorList>
            <consortium name="The Broad Institute Genomics Platform"/>
            <consortium name="The Broad Institute Genome Sequencing Center for Infectious Disease"/>
            <person name="Wu L."/>
            <person name="Ma J."/>
        </authorList>
    </citation>
    <scope>NUCLEOTIDE SEQUENCE [LARGE SCALE GENOMIC DNA]</scope>
    <source>
        <strain evidence="4">CCUG 55328</strain>
    </source>
</reference>
<dbReference type="CDD" id="cd03057">
    <property type="entry name" value="GST_N_Beta"/>
    <property type="match status" value="1"/>
</dbReference>
<dbReference type="SFLD" id="SFLDS00019">
    <property type="entry name" value="Glutathione_Transferase_(cytos"/>
    <property type="match status" value="1"/>
</dbReference>
<proteinExistence type="predicted"/>
<dbReference type="SFLD" id="SFLDG01150">
    <property type="entry name" value="Main.1:_Beta-like"/>
    <property type="match status" value="1"/>
</dbReference>
<evidence type="ECO:0000259" key="1">
    <source>
        <dbReference type="PROSITE" id="PS50404"/>
    </source>
</evidence>
<sequence>MTHRYRLHYAPDNASVIIRLALEEMRLPHETVLVDRGTQAHKGAAYLALNPHGRIPVLETPDGAIFETGAILLWLADRHRTDACSLMPAPDHPDRGDALKWLFFLSNTLHAEMRMLFYPQNYTGPDRAHQAALRAGLHLSLAGHLRLLDEAAGAGHPWLNGENPSILDLYLVACLRWIALYPVDMPGWWDSDSAPHLRALCARIEARPAALACAQAEGLGLHPFTAPDYPTPPEGSAL</sequence>
<dbReference type="EMBL" id="JBHTKR010000002">
    <property type="protein sequence ID" value="MFD1194077.1"/>
    <property type="molecule type" value="Genomic_DNA"/>
</dbReference>
<dbReference type="InterPro" id="IPR036249">
    <property type="entry name" value="Thioredoxin-like_sf"/>
</dbReference>
<comment type="caution">
    <text evidence="3">The sequence shown here is derived from an EMBL/GenBank/DDBJ whole genome shotgun (WGS) entry which is preliminary data.</text>
</comment>
<dbReference type="Pfam" id="PF00043">
    <property type="entry name" value="GST_C"/>
    <property type="match status" value="1"/>
</dbReference>
<accession>A0ABW3TAW5</accession>
<dbReference type="PANTHER" id="PTHR44051">
    <property type="entry name" value="GLUTATHIONE S-TRANSFERASE-RELATED"/>
    <property type="match status" value="1"/>
</dbReference>
<dbReference type="SFLD" id="SFLDG00358">
    <property type="entry name" value="Main_(cytGST)"/>
    <property type="match status" value="1"/>
</dbReference>
<keyword evidence="4" id="KW-1185">Reference proteome</keyword>
<gene>
    <name evidence="3" type="ORF">ACFQ3C_05300</name>
</gene>
<feature type="domain" description="GST N-terminal" evidence="1">
    <location>
        <begin position="2"/>
        <end position="83"/>
    </location>
</feature>
<dbReference type="PROSITE" id="PS50404">
    <property type="entry name" value="GST_NTER"/>
    <property type="match status" value="1"/>
</dbReference>
<dbReference type="InterPro" id="IPR040079">
    <property type="entry name" value="Glutathione_S-Trfase"/>
</dbReference>
<dbReference type="InterPro" id="IPR004046">
    <property type="entry name" value="GST_C"/>
</dbReference>
<evidence type="ECO:0000313" key="3">
    <source>
        <dbReference type="EMBL" id="MFD1194077.1"/>
    </source>
</evidence>
<dbReference type="RefSeq" id="WP_380789444.1">
    <property type="nucleotide sequence ID" value="NZ_JBHTKR010000002.1"/>
</dbReference>
<dbReference type="PROSITE" id="PS50405">
    <property type="entry name" value="GST_CTER"/>
    <property type="match status" value="1"/>
</dbReference>